<accession>A0A3M7QG41</accession>
<evidence type="ECO:0000313" key="1">
    <source>
        <dbReference type="EMBL" id="RNA09925.1"/>
    </source>
</evidence>
<dbReference type="AlphaFoldDB" id="A0A3M7QG41"/>
<proteinExistence type="predicted"/>
<organism evidence="1 2">
    <name type="scientific">Brachionus plicatilis</name>
    <name type="common">Marine rotifer</name>
    <name type="synonym">Brachionus muelleri</name>
    <dbReference type="NCBI Taxonomy" id="10195"/>
    <lineage>
        <taxon>Eukaryota</taxon>
        <taxon>Metazoa</taxon>
        <taxon>Spiralia</taxon>
        <taxon>Gnathifera</taxon>
        <taxon>Rotifera</taxon>
        <taxon>Eurotatoria</taxon>
        <taxon>Monogononta</taxon>
        <taxon>Pseudotrocha</taxon>
        <taxon>Ploima</taxon>
        <taxon>Brachionidae</taxon>
        <taxon>Brachionus</taxon>
    </lineage>
</organism>
<dbReference type="EMBL" id="REGN01006335">
    <property type="protein sequence ID" value="RNA09925.1"/>
    <property type="molecule type" value="Genomic_DNA"/>
</dbReference>
<reference evidence="1 2" key="1">
    <citation type="journal article" date="2018" name="Sci. Rep.">
        <title>Genomic signatures of local adaptation to the degree of environmental predictability in rotifers.</title>
        <authorList>
            <person name="Franch-Gras L."/>
            <person name="Hahn C."/>
            <person name="Garcia-Roger E.M."/>
            <person name="Carmona M.J."/>
            <person name="Serra M."/>
            <person name="Gomez A."/>
        </authorList>
    </citation>
    <scope>NUCLEOTIDE SEQUENCE [LARGE SCALE GENOMIC DNA]</scope>
    <source>
        <strain evidence="1">HYR1</strain>
    </source>
</reference>
<keyword evidence="2" id="KW-1185">Reference proteome</keyword>
<dbReference type="Proteomes" id="UP000276133">
    <property type="component" value="Unassembled WGS sequence"/>
</dbReference>
<gene>
    <name evidence="1" type="ORF">BpHYR1_009617</name>
</gene>
<evidence type="ECO:0000313" key="2">
    <source>
        <dbReference type="Proteomes" id="UP000276133"/>
    </source>
</evidence>
<sequence length="107" mass="12431">MLRICQTTTVLKAQKLGFGDSKIEFSSKTKAISHDAPKLSTWTFSAVYCGSTFFLMLKDDFKNKNTIFAIKNDSKTTDFYFFQFSIIFFDNFWPKSNPPEETDFDFN</sequence>
<protein>
    <submittedName>
        <fullName evidence="1">Uncharacterized protein</fullName>
    </submittedName>
</protein>
<name>A0A3M7QG41_BRAPC</name>
<comment type="caution">
    <text evidence="1">The sequence shown here is derived from an EMBL/GenBank/DDBJ whole genome shotgun (WGS) entry which is preliminary data.</text>
</comment>